<evidence type="ECO:0008006" key="4">
    <source>
        <dbReference type="Google" id="ProtNLM"/>
    </source>
</evidence>
<proteinExistence type="predicted"/>
<dbReference type="AlphaFoldDB" id="A0A0F6TPT1"/>
<dbReference type="Gene3D" id="1.25.40.10">
    <property type="entry name" value="Tetratricopeptide repeat domain"/>
    <property type="match status" value="1"/>
</dbReference>
<keyword evidence="1" id="KW-0732">Signal</keyword>
<dbReference type="STRING" id="914150.TQ33_0312"/>
<gene>
    <name evidence="2" type="ORF">TQ33_0312</name>
</gene>
<organism evidence="2 3">
    <name type="scientific">Kangiella geojedonensis</name>
    <dbReference type="NCBI Taxonomy" id="914150"/>
    <lineage>
        <taxon>Bacteria</taxon>
        <taxon>Pseudomonadati</taxon>
        <taxon>Pseudomonadota</taxon>
        <taxon>Gammaproteobacteria</taxon>
        <taxon>Kangiellales</taxon>
        <taxon>Kangiellaceae</taxon>
        <taxon>Kangiella</taxon>
    </lineage>
</organism>
<dbReference type="EMBL" id="CP010975">
    <property type="protein sequence ID" value="AKE51300.1"/>
    <property type="molecule type" value="Genomic_DNA"/>
</dbReference>
<evidence type="ECO:0000313" key="2">
    <source>
        <dbReference type="EMBL" id="AKE51300.1"/>
    </source>
</evidence>
<feature type="chain" id="PRO_5002510592" description="Sel1 domain protein repeat-containing protein" evidence="1">
    <location>
        <begin position="20"/>
        <end position="232"/>
    </location>
</feature>
<sequence length="232" mass="26722">MTKLFLSICILFITNLSVAKETLFDLPKIEENAETKADELFEKEQFEKSFKLYLSLAKIGDKYAQYMVSLQYFHGLGIEKDTLKAYGWANLAKRSKTKEMKDYYHLVKSSIGESNLLRAETIKAELSEQYSDLVIAMRLKRMIRNTIPKCGGSRIRGNCSFIRHYCVDNGSQQSYDQCLREVALRDPKVIRNLKHDLAKTDEYIEFKLKTGGSVTVKELGSQEQDKSQTEEK</sequence>
<feature type="signal peptide" evidence="1">
    <location>
        <begin position="1"/>
        <end position="19"/>
    </location>
</feature>
<dbReference type="RefSeq" id="WP_046560500.1">
    <property type="nucleotide sequence ID" value="NZ_CP010975.1"/>
</dbReference>
<dbReference type="InterPro" id="IPR011990">
    <property type="entry name" value="TPR-like_helical_dom_sf"/>
</dbReference>
<protein>
    <recommendedName>
        <fullName evidence="4">Sel1 domain protein repeat-containing protein</fullName>
    </recommendedName>
</protein>
<name>A0A0F6TPT1_9GAMM</name>
<reference evidence="2 3" key="1">
    <citation type="submission" date="2015-02" db="EMBL/GenBank/DDBJ databases">
        <title>Complete genome sequence of Kangiella geojedonensis strain YCS-5T.</title>
        <authorList>
            <person name="Kim K.M."/>
        </authorList>
    </citation>
    <scope>NUCLEOTIDE SEQUENCE [LARGE SCALE GENOMIC DNA]</scope>
    <source>
        <strain evidence="2 3">YCS-5</strain>
    </source>
</reference>
<evidence type="ECO:0000313" key="3">
    <source>
        <dbReference type="Proteomes" id="UP000034071"/>
    </source>
</evidence>
<keyword evidence="3" id="KW-1185">Reference proteome</keyword>
<evidence type="ECO:0000256" key="1">
    <source>
        <dbReference type="SAM" id="SignalP"/>
    </source>
</evidence>
<dbReference type="HOGENOM" id="CLU_1193543_0_0_6"/>
<dbReference type="KEGG" id="kge:TQ33_0312"/>
<accession>A0A0F6TPT1</accession>
<dbReference type="Proteomes" id="UP000034071">
    <property type="component" value="Chromosome"/>
</dbReference>
<dbReference type="SUPFAM" id="SSF81901">
    <property type="entry name" value="HCP-like"/>
    <property type="match status" value="1"/>
</dbReference>
<dbReference type="OrthoDB" id="6193159at2"/>